<keyword evidence="4 7" id="KW-0560">Oxidoreductase</keyword>
<organism evidence="8 9">
    <name type="scientific">Nocardia salmonicida</name>
    <dbReference type="NCBI Taxonomy" id="53431"/>
    <lineage>
        <taxon>Bacteria</taxon>
        <taxon>Bacillati</taxon>
        <taxon>Actinomycetota</taxon>
        <taxon>Actinomycetes</taxon>
        <taxon>Mycobacteriales</taxon>
        <taxon>Nocardiaceae</taxon>
        <taxon>Nocardia</taxon>
    </lineage>
</organism>
<dbReference type="EMBL" id="CP109527">
    <property type="protein sequence ID" value="WTY34391.1"/>
    <property type="molecule type" value="Genomic_DNA"/>
</dbReference>
<name>A0ABZ1N3H3_9NOCA</name>
<keyword evidence="5 7" id="KW-0408">Iron</keyword>
<dbReference type="PRINTS" id="PR00359">
    <property type="entry name" value="BP450"/>
</dbReference>
<proteinExistence type="inferred from homology"/>
<accession>A0ABZ1N3H3</accession>
<evidence type="ECO:0000256" key="5">
    <source>
        <dbReference type="ARBA" id="ARBA00023004"/>
    </source>
</evidence>
<dbReference type="Gene3D" id="1.10.630.10">
    <property type="entry name" value="Cytochrome P450"/>
    <property type="match status" value="1"/>
</dbReference>
<dbReference type="RefSeq" id="WP_405146725.1">
    <property type="nucleotide sequence ID" value="NZ_CP109527.1"/>
</dbReference>
<evidence type="ECO:0000313" key="9">
    <source>
        <dbReference type="Proteomes" id="UP001621418"/>
    </source>
</evidence>
<dbReference type="InterPro" id="IPR017972">
    <property type="entry name" value="Cyt_P450_CS"/>
</dbReference>
<gene>
    <name evidence="8" type="ORF">OG308_24135</name>
</gene>
<keyword evidence="2 7" id="KW-0349">Heme</keyword>
<reference evidence="8 9" key="1">
    <citation type="submission" date="2022-10" db="EMBL/GenBank/DDBJ databases">
        <title>The complete genomes of actinobacterial strains from the NBC collection.</title>
        <authorList>
            <person name="Joergensen T.S."/>
            <person name="Alvarez Arevalo M."/>
            <person name="Sterndorff E.B."/>
            <person name="Faurdal D."/>
            <person name="Vuksanovic O."/>
            <person name="Mourched A.-S."/>
            <person name="Charusanti P."/>
            <person name="Shaw S."/>
            <person name="Blin K."/>
            <person name="Weber T."/>
        </authorList>
    </citation>
    <scope>NUCLEOTIDE SEQUENCE [LARGE SCALE GENOMIC DNA]</scope>
    <source>
        <strain evidence="8 9">NBC_01413</strain>
    </source>
</reference>
<evidence type="ECO:0000256" key="1">
    <source>
        <dbReference type="ARBA" id="ARBA00010617"/>
    </source>
</evidence>
<evidence type="ECO:0000256" key="4">
    <source>
        <dbReference type="ARBA" id="ARBA00023002"/>
    </source>
</evidence>
<comment type="similarity">
    <text evidence="1 7">Belongs to the cytochrome P450 family.</text>
</comment>
<dbReference type="InterPro" id="IPR036396">
    <property type="entry name" value="Cyt_P450_sf"/>
</dbReference>
<dbReference type="Pfam" id="PF00067">
    <property type="entry name" value="p450"/>
    <property type="match status" value="1"/>
</dbReference>
<protein>
    <submittedName>
        <fullName evidence="8">Cytochrome P450</fullName>
    </submittedName>
</protein>
<keyword evidence="9" id="KW-1185">Reference proteome</keyword>
<dbReference type="SUPFAM" id="SSF48264">
    <property type="entry name" value="Cytochrome P450"/>
    <property type="match status" value="1"/>
</dbReference>
<dbReference type="InterPro" id="IPR002397">
    <property type="entry name" value="Cyt_P450_B"/>
</dbReference>
<evidence type="ECO:0000256" key="2">
    <source>
        <dbReference type="ARBA" id="ARBA00022617"/>
    </source>
</evidence>
<dbReference type="PANTHER" id="PTHR46696">
    <property type="entry name" value="P450, PUTATIVE (EUROFUNG)-RELATED"/>
    <property type="match status" value="1"/>
</dbReference>
<sequence>MNVESRRQERVDSDFDHYSTEYAENPHAVEHEMRGKCPMAWSERHGGFWVATSYEGFQRALQDLDLCSSEKFDAEGNVVGGQSIPPYPGSRMIPDETDPPEWEMYRRLVSPSFAPAAVERRRAAVEAFAIETVNSVIEKGEADFVHEIASPVTALITMDILGLPLGDWDTYSGPIRRNAVCDVSMKGVEISERIYPRLAETVAARRLKPETGLVDELIAARPNGEALSDQTVIDMIWQILVGGFSTTSALLSWSIYYLDQHREDHQDLIDDDRFLRIATEEFVRWSSPVNTLARTVTRDVEIEGQEISAGDRMLFMFGAANRDPKVFDTPDEVQLERFPNRHLGWGTGIHRCLGSNLARLVFQETLRQVLKRMPDFSVDQERAQREPDRAGGNGWVSLPLRFTPGPRVNTEYAYLSEFF</sequence>
<evidence type="ECO:0000256" key="6">
    <source>
        <dbReference type="ARBA" id="ARBA00023033"/>
    </source>
</evidence>
<keyword evidence="3 7" id="KW-0479">Metal-binding</keyword>
<dbReference type="PANTHER" id="PTHR46696:SF6">
    <property type="entry name" value="P450, PUTATIVE (EUROFUNG)-RELATED"/>
    <property type="match status" value="1"/>
</dbReference>
<dbReference type="InterPro" id="IPR001128">
    <property type="entry name" value="Cyt_P450"/>
</dbReference>
<evidence type="ECO:0000256" key="3">
    <source>
        <dbReference type="ARBA" id="ARBA00022723"/>
    </source>
</evidence>
<evidence type="ECO:0000256" key="7">
    <source>
        <dbReference type="RuleBase" id="RU000461"/>
    </source>
</evidence>
<keyword evidence="6 7" id="KW-0503">Monooxygenase</keyword>
<dbReference type="Proteomes" id="UP001621418">
    <property type="component" value="Chromosome"/>
</dbReference>
<dbReference type="PROSITE" id="PS00086">
    <property type="entry name" value="CYTOCHROME_P450"/>
    <property type="match status" value="1"/>
</dbReference>
<evidence type="ECO:0000313" key="8">
    <source>
        <dbReference type="EMBL" id="WTY34391.1"/>
    </source>
</evidence>